<dbReference type="GO" id="GO:0016616">
    <property type="term" value="F:oxidoreductase activity, acting on the CH-OH group of donors, NAD or NADP as acceptor"/>
    <property type="evidence" value="ECO:0007669"/>
    <property type="project" value="TreeGrafter"/>
</dbReference>
<dbReference type="PROSITE" id="PS00061">
    <property type="entry name" value="ADH_SHORT"/>
    <property type="match status" value="1"/>
</dbReference>
<dbReference type="PRINTS" id="PR00080">
    <property type="entry name" value="SDRFAMILY"/>
</dbReference>
<dbReference type="Gene3D" id="3.40.50.720">
    <property type="entry name" value="NAD(P)-binding Rossmann-like Domain"/>
    <property type="match status" value="1"/>
</dbReference>
<dbReference type="InterPro" id="IPR020904">
    <property type="entry name" value="Sc_DH/Rdtase_CS"/>
</dbReference>
<dbReference type="InterPro" id="IPR002347">
    <property type="entry name" value="SDR_fam"/>
</dbReference>
<evidence type="ECO:0000256" key="1">
    <source>
        <dbReference type="ARBA" id="ARBA00006484"/>
    </source>
</evidence>
<reference evidence="4" key="1">
    <citation type="submission" date="2014-07" db="EMBL/GenBank/DDBJ databases">
        <authorList>
            <person name="Urmite Genomes Urmite Genomes"/>
        </authorList>
    </citation>
    <scope>NUCLEOTIDE SEQUENCE</scope>
    <source>
        <strain evidence="4">11W110_air</strain>
    </source>
</reference>
<dbReference type="PRINTS" id="PR00081">
    <property type="entry name" value="GDHRDH"/>
</dbReference>
<proteinExistence type="inferred from homology"/>
<comment type="similarity">
    <text evidence="1 3">Belongs to the short-chain dehydrogenases/reductases (SDR) family.</text>
</comment>
<evidence type="ECO:0000256" key="2">
    <source>
        <dbReference type="ARBA" id="ARBA00023002"/>
    </source>
</evidence>
<dbReference type="PANTHER" id="PTHR24322:SF736">
    <property type="entry name" value="RETINOL DEHYDROGENASE 10"/>
    <property type="match status" value="1"/>
</dbReference>
<keyword evidence="2" id="KW-0560">Oxidoreductase</keyword>
<dbReference type="Pfam" id="PF00106">
    <property type="entry name" value="adh_short"/>
    <property type="match status" value="1"/>
</dbReference>
<accession>A0A078MLI8</accession>
<dbReference type="AlphaFoldDB" id="A0A078MLI8"/>
<dbReference type="PATRIC" id="fig|1461584.3.peg.438"/>
<evidence type="ECO:0000313" key="4">
    <source>
        <dbReference type="EMBL" id="CEA07135.1"/>
    </source>
</evidence>
<dbReference type="EMBL" id="LN483070">
    <property type="protein sequence ID" value="CEA07135.1"/>
    <property type="molecule type" value="Genomic_DNA"/>
</dbReference>
<protein>
    <submittedName>
        <fullName evidence="4">Putative oxidoreductase SadH</fullName>
    </submittedName>
</protein>
<dbReference type="PANTHER" id="PTHR24322">
    <property type="entry name" value="PKSB"/>
    <property type="match status" value="1"/>
</dbReference>
<gene>
    <name evidence="4" type="primary">sadH</name>
    <name evidence="4" type="ORF">BN1051_00448</name>
</gene>
<organism evidence="4">
    <name type="scientific">Arthrobacter saudimassiliensis</name>
    <dbReference type="NCBI Taxonomy" id="1461584"/>
    <lineage>
        <taxon>Bacteria</taxon>
        <taxon>Bacillati</taxon>
        <taxon>Actinomycetota</taxon>
        <taxon>Actinomycetes</taxon>
        <taxon>Micrococcales</taxon>
        <taxon>Micrococcaceae</taxon>
        <taxon>Arthrobacter</taxon>
    </lineage>
</organism>
<dbReference type="InterPro" id="IPR036291">
    <property type="entry name" value="NAD(P)-bd_dom_sf"/>
</dbReference>
<name>A0A078MLI8_9MICC</name>
<dbReference type="SUPFAM" id="SSF51735">
    <property type="entry name" value="NAD(P)-binding Rossmann-fold domains"/>
    <property type="match status" value="1"/>
</dbReference>
<sequence length="288" mass="30910">MSISAAGRTVLITGAAMGMGRLYAERAVREGAAAVVLWDRDEKALQEAAEQLRALGTAAVHPYAVDVADREEAAAAAAEVLAEAGAPDILINNAGIVRGKYFWEHAPEADIDATMKVNILAPMHITRAFLPHMIDRRTPARILNVASASGTLSVPKMSVYTASKWAMIGWSDSLRLELAEAGHGHIQVTTLIPSYIKTGMFEGARGPLLTPLMEPQYVVDKAWTAMLAGKARVQLPWTVFLSGALRGLLPQPAWDVVAGKVFKVYQSMDHFTGRPAAAGTADTRRAAR</sequence>
<evidence type="ECO:0000256" key="3">
    <source>
        <dbReference type="RuleBase" id="RU000363"/>
    </source>
</evidence>